<accession>A0AAE0LKT5</accession>
<reference evidence="7 8" key="1">
    <citation type="journal article" date="2015" name="Genome Biol. Evol.">
        <title>Comparative Genomics of a Bacterivorous Green Alga Reveals Evolutionary Causalities and Consequences of Phago-Mixotrophic Mode of Nutrition.</title>
        <authorList>
            <person name="Burns J.A."/>
            <person name="Paasch A."/>
            <person name="Narechania A."/>
            <person name="Kim E."/>
        </authorList>
    </citation>
    <scope>NUCLEOTIDE SEQUENCE [LARGE SCALE GENOMIC DNA]</scope>
    <source>
        <strain evidence="7 8">PLY_AMNH</strain>
    </source>
</reference>
<comment type="caution">
    <text evidence="7">The sequence shown here is derived from an EMBL/GenBank/DDBJ whole genome shotgun (WGS) entry which is preliminary data.</text>
</comment>
<keyword evidence="4" id="KW-0378">Hydrolase</keyword>
<evidence type="ECO:0000313" key="7">
    <source>
        <dbReference type="EMBL" id="KAK3288500.1"/>
    </source>
</evidence>
<evidence type="ECO:0000256" key="1">
    <source>
        <dbReference type="ARBA" id="ARBA00001231"/>
    </source>
</evidence>
<dbReference type="InterPro" id="IPR015883">
    <property type="entry name" value="Glyco_hydro_20_cat"/>
</dbReference>
<dbReference type="EC" id="3.2.1.52" evidence="3"/>
<dbReference type="InterPro" id="IPR017853">
    <property type="entry name" value="GH"/>
</dbReference>
<comment type="catalytic activity">
    <reaction evidence="1">
        <text>Hydrolysis of terminal non-reducing N-acetyl-D-hexosamine residues in N-acetyl-beta-D-hexosaminides.</text>
        <dbReference type="EC" id="3.2.1.52"/>
    </reaction>
</comment>
<dbReference type="SUPFAM" id="SSF51445">
    <property type="entry name" value="(Trans)glycosidases"/>
    <property type="match status" value="1"/>
</dbReference>
<evidence type="ECO:0000256" key="2">
    <source>
        <dbReference type="ARBA" id="ARBA00006285"/>
    </source>
</evidence>
<evidence type="ECO:0000256" key="4">
    <source>
        <dbReference type="ARBA" id="ARBA00022801"/>
    </source>
</evidence>
<dbReference type="Proteomes" id="UP001190700">
    <property type="component" value="Unassembled WGS sequence"/>
</dbReference>
<dbReference type="SUPFAM" id="SSF55545">
    <property type="entry name" value="beta-N-acetylhexosaminidase-like domain"/>
    <property type="match status" value="1"/>
</dbReference>
<gene>
    <name evidence="7" type="ORF">CYMTET_4025</name>
</gene>
<dbReference type="InterPro" id="IPR025705">
    <property type="entry name" value="Beta_hexosaminidase_sua/sub"/>
</dbReference>
<dbReference type="GO" id="GO:0004563">
    <property type="term" value="F:beta-N-acetylhexosaminidase activity"/>
    <property type="evidence" value="ECO:0007669"/>
    <property type="project" value="UniProtKB-EC"/>
</dbReference>
<dbReference type="PANTHER" id="PTHR22600">
    <property type="entry name" value="BETA-HEXOSAMINIDASE"/>
    <property type="match status" value="1"/>
</dbReference>
<dbReference type="GO" id="GO:0016020">
    <property type="term" value="C:membrane"/>
    <property type="evidence" value="ECO:0007669"/>
    <property type="project" value="TreeGrafter"/>
</dbReference>
<dbReference type="AlphaFoldDB" id="A0AAE0LKT5"/>
<sequence length="405" mass="45570">MVCDGAAQRSSGLSHVETVEKLSWPLPRFSAYSGSVKRETTCILARNATLGAVHFLSTSVEMRASDALSVWVYIAEQDVDASASVQVTLEQAAYAHASAHCLIVDPCTASVTIRASDRTSFVHALQTLARILSPRSSLATGDQRAFVVYDYPEWPYRGLMMDVARNNFSSAFIVRTVQVLSYLKMSTLHLHGTDDSAFSFFIPGKRLQTSDTFDLRRIRKECTFWGIELLLEVDMPGHAHSWGTRHIARCPKRIKRLGEPWGIPLEWNADARGAVRKIIRWIARESISAPGLPRTHLGGDEVDIPCWEESSGQNHREAYEQLLQRTVANEGMRESEVIRWDDAFSASDTNSLRAMNDLFSLQIDMQRVALVWEDAESRECAKNPPCKRTVINCYLQRESDKVIYV</sequence>
<dbReference type="Gene3D" id="3.20.20.80">
    <property type="entry name" value="Glycosidases"/>
    <property type="match status" value="1"/>
</dbReference>
<evidence type="ECO:0000259" key="6">
    <source>
        <dbReference type="Pfam" id="PF00728"/>
    </source>
</evidence>
<name>A0AAE0LKT5_9CHLO</name>
<dbReference type="PRINTS" id="PR00738">
    <property type="entry name" value="GLHYDRLASE20"/>
</dbReference>
<protein>
    <recommendedName>
        <fullName evidence="3">beta-N-acetylhexosaminidase</fullName>
        <ecNumber evidence="3">3.2.1.52</ecNumber>
    </recommendedName>
</protein>
<keyword evidence="8" id="KW-1185">Reference proteome</keyword>
<comment type="similarity">
    <text evidence="2">Belongs to the glycosyl hydrolase 20 family.</text>
</comment>
<feature type="domain" description="Glycoside hydrolase family 20 catalytic" evidence="6">
    <location>
        <begin position="154"/>
        <end position="322"/>
    </location>
</feature>
<dbReference type="GO" id="GO:0005975">
    <property type="term" value="P:carbohydrate metabolic process"/>
    <property type="evidence" value="ECO:0007669"/>
    <property type="project" value="InterPro"/>
</dbReference>
<evidence type="ECO:0000256" key="3">
    <source>
        <dbReference type="ARBA" id="ARBA00012663"/>
    </source>
</evidence>
<dbReference type="InterPro" id="IPR029018">
    <property type="entry name" value="Hex-like_dom2"/>
</dbReference>
<dbReference type="PANTHER" id="PTHR22600:SF21">
    <property type="entry name" value="BETA-HEXOSAMINIDASE A"/>
    <property type="match status" value="1"/>
</dbReference>
<evidence type="ECO:0000313" key="8">
    <source>
        <dbReference type="Proteomes" id="UP001190700"/>
    </source>
</evidence>
<proteinExistence type="inferred from homology"/>
<feature type="active site" description="Proton donor" evidence="5">
    <location>
        <position position="301"/>
    </location>
</feature>
<dbReference type="Pfam" id="PF00728">
    <property type="entry name" value="Glyco_hydro_20"/>
    <property type="match status" value="1"/>
</dbReference>
<dbReference type="EMBL" id="LGRX02000460">
    <property type="protein sequence ID" value="KAK3288500.1"/>
    <property type="molecule type" value="Genomic_DNA"/>
</dbReference>
<evidence type="ECO:0000256" key="5">
    <source>
        <dbReference type="PIRSR" id="PIRSR625705-1"/>
    </source>
</evidence>
<dbReference type="GO" id="GO:0030203">
    <property type="term" value="P:glycosaminoglycan metabolic process"/>
    <property type="evidence" value="ECO:0007669"/>
    <property type="project" value="TreeGrafter"/>
</dbReference>
<organism evidence="7 8">
    <name type="scientific">Cymbomonas tetramitiformis</name>
    <dbReference type="NCBI Taxonomy" id="36881"/>
    <lineage>
        <taxon>Eukaryota</taxon>
        <taxon>Viridiplantae</taxon>
        <taxon>Chlorophyta</taxon>
        <taxon>Pyramimonadophyceae</taxon>
        <taxon>Pyramimonadales</taxon>
        <taxon>Pyramimonadaceae</taxon>
        <taxon>Cymbomonas</taxon>
    </lineage>
</organism>